<dbReference type="GO" id="GO:0012505">
    <property type="term" value="C:endomembrane system"/>
    <property type="evidence" value="ECO:0007669"/>
    <property type="project" value="UniProtKB-SubCell"/>
</dbReference>
<feature type="transmembrane region" description="Helical" evidence="8">
    <location>
        <begin position="518"/>
        <end position="538"/>
    </location>
</feature>
<keyword evidence="11" id="KW-1185">Reference proteome</keyword>
<feature type="domain" description="Major facilitator superfamily (MFS) profile" evidence="9">
    <location>
        <begin position="201"/>
        <end position="689"/>
    </location>
</feature>
<feature type="compositionally biased region" description="Polar residues" evidence="7">
    <location>
        <begin position="33"/>
        <end position="77"/>
    </location>
</feature>
<dbReference type="GO" id="GO:0015174">
    <property type="term" value="F:basic amino acid transmembrane transporter activity"/>
    <property type="evidence" value="ECO:0007669"/>
    <property type="project" value="TreeGrafter"/>
</dbReference>
<evidence type="ECO:0000256" key="3">
    <source>
        <dbReference type="ARBA" id="ARBA00022448"/>
    </source>
</evidence>
<name>A0A1L0AYL9_9ASCO</name>
<sequence length="692" mass="76742">MSKKFSKKSKQSSKRKNKNRRNISKTSKDESPEPTSSKPEITSIIQDPTALTNDNNITGDILNNSMKNTDPGTNETFFSVAKDNEKNKSLDLNSHDSSLSTENEISPLLTTNKSTQNFNLPEMESVKSVRSIKSQYEDVTNDIPGLVINEILSNEEIVTGQTDLLSNDLESGTPPSYGSLANDKINTVEEPQMAEYQKKLILISMYLGILLAALDVSVISTLLSHIASEFNALDKITQIVSAYLLSSATVQPLYGKISDIYGRKSVLIVCNIIFALGCFICGQQNNTFNQLIWGRIFQGIGGSGLTSVATITTSDLVSLKDRAFYQGIGNFFYAIGIASGGVLGGILNDKFNWRFSFMIQVPISILSLIMIIIFMKLPNGSKRYNGLSNFQKLKAIDWTGSFVLMAFLFTFSYGGSYTMYFISAVLLLVLTKIETSLTTKEPILPIHFLKNTSVFGAAWSNFLVMATSVTCMFYLPMYWTTILDLSTTETGLRLAPNFFSTAFGSLGAGFYMRKTGKYYWFLMTFCFVGILGCLRLTFINSNIVVWQQYLCLVVPGFAMSVMITINLLIMIAAVPQEDQAACTSISYAFRSTGSTVGISLAGLIFSKTLHSQLIKRVLPLAGDEHSKKAILDIIENAEKSSDYIKTAAEWVRPVLKTCFHYALKNTFIFTFVCFLLASFFVSMCEEFQLYGK</sequence>
<feature type="transmembrane region" description="Helical" evidence="8">
    <location>
        <begin position="417"/>
        <end position="433"/>
    </location>
</feature>
<dbReference type="InterPro" id="IPR020846">
    <property type="entry name" value="MFS_dom"/>
</dbReference>
<accession>A0A1L0AYL9</accession>
<evidence type="ECO:0000259" key="9">
    <source>
        <dbReference type="PROSITE" id="PS50850"/>
    </source>
</evidence>
<feature type="transmembrane region" description="Helical" evidence="8">
    <location>
        <begin position="200"/>
        <end position="224"/>
    </location>
</feature>
<evidence type="ECO:0000256" key="6">
    <source>
        <dbReference type="ARBA" id="ARBA00023136"/>
    </source>
</evidence>
<dbReference type="EMBL" id="FQNF01000019">
    <property type="protein sequence ID" value="SGZ39192.1"/>
    <property type="molecule type" value="Genomic_DNA"/>
</dbReference>
<evidence type="ECO:0000256" key="1">
    <source>
        <dbReference type="ARBA" id="ARBA00004127"/>
    </source>
</evidence>
<feature type="transmembrane region" description="Helical" evidence="8">
    <location>
        <begin position="266"/>
        <end position="285"/>
    </location>
</feature>
<feature type="transmembrane region" description="Helical" evidence="8">
    <location>
        <begin position="323"/>
        <end position="347"/>
    </location>
</feature>
<evidence type="ECO:0000256" key="2">
    <source>
        <dbReference type="ARBA" id="ARBA00008335"/>
    </source>
</evidence>
<proteinExistence type="inferred from homology"/>
<feature type="transmembrane region" description="Helical" evidence="8">
    <location>
        <begin position="662"/>
        <end position="683"/>
    </location>
</feature>
<dbReference type="SUPFAM" id="SSF103473">
    <property type="entry name" value="MFS general substrate transporter"/>
    <property type="match status" value="1"/>
</dbReference>
<evidence type="ECO:0000256" key="4">
    <source>
        <dbReference type="ARBA" id="ARBA00022692"/>
    </source>
</evidence>
<evidence type="ECO:0000256" key="5">
    <source>
        <dbReference type="ARBA" id="ARBA00022989"/>
    </source>
</evidence>
<dbReference type="PROSITE" id="PS50850">
    <property type="entry name" value="MFS"/>
    <property type="match status" value="1"/>
</dbReference>
<keyword evidence="4 8" id="KW-0812">Transmembrane</keyword>
<feature type="region of interest" description="Disordered" evidence="7">
    <location>
        <begin position="1"/>
        <end position="77"/>
    </location>
</feature>
<dbReference type="Gene3D" id="1.20.1720.10">
    <property type="entry name" value="Multidrug resistance protein D"/>
    <property type="match status" value="1"/>
</dbReference>
<feature type="compositionally biased region" description="Basic residues" evidence="7">
    <location>
        <begin position="1"/>
        <end position="23"/>
    </location>
</feature>
<protein>
    <recommendedName>
        <fullName evidence="9">Major facilitator superfamily (MFS) profile domain-containing protein</fullName>
    </recommendedName>
</protein>
<evidence type="ECO:0000313" key="10">
    <source>
        <dbReference type="EMBL" id="SGZ39192.1"/>
    </source>
</evidence>
<dbReference type="VEuPathDB" id="FungiDB:HGUI_01392"/>
<dbReference type="OrthoDB" id="3437016at2759"/>
<feature type="transmembrane region" description="Helical" evidence="8">
    <location>
        <begin position="353"/>
        <end position="374"/>
    </location>
</feature>
<comment type="subcellular location">
    <subcellularLocation>
        <location evidence="1">Endomembrane system</location>
        <topology evidence="1">Multi-pass membrane protein</topology>
    </subcellularLocation>
</comment>
<keyword evidence="3" id="KW-0813">Transport</keyword>
<keyword evidence="5 8" id="KW-1133">Transmembrane helix</keyword>
<dbReference type="PANTHER" id="PTHR23501:SF191">
    <property type="entry name" value="VACUOLAR BASIC AMINO ACID TRANSPORTER 4"/>
    <property type="match status" value="1"/>
</dbReference>
<feature type="transmembrane region" description="Helical" evidence="8">
    <location>
        <begin position="550"/>
        <end position="575"/>
    </location>
</feature>
<dbReference type="InterPro" id="IPR036259">
    <property type="entry name" value="MFS_trans_sf"/>
</dbReference>
<gene>
    <name evidence="10" type="ORF">HGUI_01392</name>
</gene>
<dbReference type="Pfam" id="PF07690">
    <property type="entry name" value="MFS_1"/>
    <property type="match status" value="1"/>
</dbReference>
<organism evidence="10 11">
    <name type="scientific">Hanseniaspora guilliermondii</name>
    <dbReference type="NCBI Taxonomy" id="56406"/>
    <lineage>
        <taxon>Eukaryota</taxon>
        <taxon>Fungi</taxon>
        <taxon>Dikarya</taxon>
        <taxon>Ascomycota</taxon>
        <taxon>Saccharomycotina</taxon>
        <taxon>Saccharomycetes</taxon>
        <taxon>Saccharomycodales</taxon>
        <taxon>Saccharomycodaceae</taxon>
        <taxon>Hanseniaspora</taxon>
    </lineage>
</organism>
<comment type="similarity">
    <text evidence="2">Belongs to the major facilitator superfamily.</text>
</comment>
<keyword evidence="6 8" id="KW-0472">Membrane</keyword>
<feature type="transmembrane region" description="Helical" evidence="8">
    <location>
        <begin position="454"/>
        <end position="475"/>
    </location>
</feature>
<dbReference type="PANTHER" id="PTHR23501">
    <property type="entry name" value="MAJOR FACILITATOR SUPERFAMILY"/>
    <property type="match status" value="1"/>
</dbReference>
<feature type="transmembrane region" description="Helical" evidence="8">
    <location>
        <begin position="291"/>
        <end position="311"/>
    </location>
</feature>
<dbReference type="InterPro" id="IPR011701">
    <property type="entry name" value="MFS"/>
</dbReference>
<dbReference type="GO" id="GO:0000329">
    <property type="term" value="C:fungal-type vacuole membrane"/>
    <property type="evidence" value="ECO:0007669"/>
    <property type="project" value="TreeGrafter"/>
</dbReference>
<evidence type="ECO:0000256" key="7">
    <source>
        <dbReference type="SAM" id="MobiDB-lite"/>
    </source>
</evidence>
<evidence type="ECO:0000313" key="11">
    <source>
        <dbReference type="Proteomes" id="UP000183365"/>
    </source>
</evidence>
<reference evidence="11" key="1">
    <citation type="submission" date="2016-11" db="EMBL/GenBank/DDBJ databases">
        <authorList>
            <person name="Guldener U."/>
        </authorList>
    </citation>
    <scope>NUCLEOTIDE SEQUENCE [LARGE SCALE GENOMIC DNA]</scope>
</reference>
<dbReference type="Proteomes" id="UP000183365">
    <property type="component" value="Unassembled WGS sequence"/>
</dbReference>
<evidence type="ECO:0000256" key="8">
    <source>
        <dbReference type="SAM" id="Phobius"/>
    </source>
</evidence>
<dbReference type="Gene3D" id="1.20.1250.20">
    <property type="entry name" value="MFS general substrate transporter like domains"/>
    <property type="match status" value="1"/>
</dbReference>
<dbReference type="AlphaFoldDB" id="A0A1L0AYL9"/>